<dbReference type="NCBIfam" id="NF001933">
    <property type="entry name" value="PRK00711.1"/>
    <property type="match status" value="1"/>
</dbReference>
<reference evidence="5" key="1">
    <citation type="submission" date="2018-09" db="EMBL/GenBank/DDBJ databases">
        <authorList>
            <person name="Zhu H."/>
        </authorList>
    </citation>
    <scope>NUCLEOTIDE SEQUENCE [LARGE SCALE GENOMIC DNA]</scope>
    <source>
        <strain evidence="5">K1R23-30</strain>
    </source>
</reference>
<dbReference type="Gene3D" id="3.50.50.60">
    <property type="entry name" value="FAD/NAD(P)-binding domain"/>
    <property type="match status" value="2"/>
</dbReference>
<name>A0A3A3FX54_9BURK</name>
<organism evidence="4 5">
    <name type="scientific">Noviherbaspirillum saxi</name>
    <dbReference type="NCBI Taxonomy" id="2320863"/>
    <lineage>
        <taxon>Bacteria</taxon>
        <taxon>Pseudomonadati</taxon>
        <taxon>Pseudomonadota</taxon>
        <taxon>Betaproteobacteria</taxon>
        <taxon>Burkholderiales</taxon>
        <taxon>Oxalobacteraceae</taxon>
        <taxon>Noviherbaspirillum</taxon>
    </lineage>
</organism>
<dbReference type="SUPFAM" id="SSF51905">
    <property type="entry name" value="FAD/NAD(P)-binding domain"/>
    <property type="match status" value="1"/>
</dbReference>
<keyword evidence="2" id="KW-0560">Oxidoreductase</keyword>
<dbReference type="InterPro" id="IPR036188">
    <property type="entry name" value="FAD/NAD-bd_sf"/>
</dbReference>
<accession>A0A3A3FX54</accession>
<dbReference type="PANTHER" id="PTHR13847">
    <property type="entry name" value="SARCOSINE DEHYDROGENASE-RELATED"/>
    <property type="match status" value="1"/>
</dbReference>
<dbReference type="AlphaFoldDB" id="A0A3A3FX54"/>
<dbReference type="GO" id="GO:0005886">
    <property type="term" value="C:plasma membrane"/>
    <property type="evidence" value="ECO:0007669"/>
    <property type="project" value="TreeGrafter"/>
</dbReference>
<evidence type="ECO:0000313" key="4">
    <source>
        <dbReference type="EMBL" id="RJF91649.1"/>
    </source>
</evidence>
<keyword evidence="5" id="KW-1185">Reference proteome</keyword>
<evidence type="ECO:0000256" key="1">
    <source>
        <dbReference type="ARBA" id="ARBA00009410"/>
    </source>
</evidence>
<dbReference type="InterPro" id="IPR006076">
    <property type="entry name" value="FAD-dep_OxRdtase"/>
</dbReference>
<dbReference type="Gene3D" id="3.30.9.10">
    <property type="entry name" value="D-Amino Acid Oxidase, subunit A, domain 2"/>
    <property type="match status" value="1"/>
</dbReference>
<protein>
    <submittedName>
        <fullName evidence="4">D-amino acid dehydrogenase</fullName>
    </submittedName>
</protein>
<gene>
    <name evidence="4" type="ORF">D3871_23415</name>
</gene>
<comment type="caution">
    <text evidence="4">The sequence shown here is derived from an EMBL/GenBank/DDBJ whole genome shotgun (WGS) entry which is preliminary data.</text>
</comment>
<evidence type="ECO:0000256" key="2">
    <source>
        <dbReference type="ARBA" id="ARBA00023002"/>
    </source>
</evidence>
<dbReference type="GO" id="GO:0008718">
    <property type="term" value="F:D-amino-acid dehydrogenase activity"/>
    <property type="evidence" value="ECO:0007669"/>
    <property type="project" value="TreeGrafter"/>
</dbReference>
<dbReference type="SUPFAM" id="SSF54373">
    <property type="entry name" value="FAD-linked reductases, C-terminal domain"/>
    <property type="match status" value="1"/>
</dbReference>
<dbReference type="RefSeq" id="WP_119771547.1">
    <property type="nucleotide sequence ID" value="NZ_QYUO01000003.1"/>
</dbReference>
<dbReference type="Pfam" id="PF01266">
    <property type="entry name" value="DAO"/>
    <property type="match status" value="1"/>
</dbReference>
<evidence type="ECO:0000259" key="3">
    <source>
        <dbReference type="Pfam" id="PF01266"/>
    </source>
</evidence>
<evidence type="ECO:0000313" key="5">
    <source>
        <dbReference type="Proteomes" id="UP000265955"/>
    </source>
</evidence>
<dbReference type="Proteomes" id="UP000265955">
    <property type="component" value="Unassembled WGS sequence"/>
</dbReference>
<comment type="similarity">
    <text evidence="1">Belongs to the DadA oxidoreductase family.</text>
</comment>
<sequence>MHICVLGAGVIGVTTSYSLLAAGHEVTLVDAMDDAGLGASYGNGAQLSYSYVAPLADPSVWTKWPHYLFGRNSPLAVKPTTELAQWTWLAHFLQACNAECVRQTTVSLLRLAFLSRDEMARLRAAVPLRFQHRTSGKLVMYTEKSSLDAARRQVAIQARHGCHQEILGADECIRLEPALGASQRDWAGGVYTADEEVGDCALFCQELLNELRKNARFSFQSGTTVTGASVRNGRLAAVEINRKGKLDADAFVLTMGARSAGFARQAGFSLPVYPLKGYSITVPVAGLSVSEVPSISITDFSRKVVYARIGDDLRVAGRVELVGFDKHIPARAIEELKTSTGELFPHAADRVVSTALSPWTGFRPATPTGLPIIGPSPLKGLYLNVGHGSLGWTLACGSASLLAQQIGGDTTVLDTRAFQLAA</sequence>
<dbReference type="PANTHER" id="PTHR13847:SF280">
    <property type="entry name" value="D-AMINO ACID DEHYDROGENASE"/>
    <property type="match status" value="1"/>
</dbReference>
<dbReference type="GO" id="GO:0005737">
    <property type="term" value="C:cytoplasm"/>
    <property type="evidence" value="ECO:0007669"/>
    <property type="project" value="TreeGrafter"/>
</dbReference>
<dbReference type="GO" id="GO:0055130">
    <property type="term" value="P:D-alanine catabolic process"/>
    <property type="evidence" value="ECO:0007669"/>
    <property type="project" value="TreeGrafter"/>
</dbReference>
<feature type="domain" description="FAD dependent oxidoreductase" evidence="3">
    <location>
        <begin position="3"/>
        <end position="404"/>
    </location>
</feature>
<proteinExistence type="inferred from homology"/>
<dbReference type="OrthoDB" id="18526at2"/>
<dbReference type="EMBL" id="QYUO01000003">
    <property type="protein sequence ID" value="RJF91649.1"/>
    <property type="molecule type" value="Genomic_DNA"/>
</dbReference>